<evidence type="ECO:0000313" key="3">
    <source>
        <dbReference type="EMBL" id="CCB88829.1"/>
    </source>
</evidence>
<feature type="domain" description="Glucose-6-phosphate dehydrogenase assembly protein OpcA C-terminal" evidence="2">
    <location>
        <begin position="176"/>
        <end position="252"/>
    </location>
</feature>
<accession>F8L7T1</accession>
<protein>
    <submittedName>
        <fullName evidence="3">Uncharacterized protein</fullName>
    </submittedName>
</protein>
<dbReference type="InterPro" id="IPR004555">
    <property type="entry name" value="G6PDH_assembly_OpcA"/>
</dbReference>
<dbReference type="STRING" id="331113.SNE_A09520"/>
<reference key="1">
    <citation type="journal article" date="2011" name="Mol. Biol. Evol.">
        <title>Unity in variety -- the pan-genome of the Chlamydiae.</title>
        <authorList>
            <person name="Collingro A."/>
            <person name="Tischler P."/>
            <person name="Weinmaier T."/>
            <person name="Penz T."/>
            <person name="Heinz E."/>
            <person name="Brunham R.C."/>
            <person name="Read T.D."/>
            <person name="Bavoil P.M."/>
            <person name="Sachse K."/>
            <person name="Kahane S."/>
            <person name="Friedman M.G."/>
            <person name="Rattei T."/>
            <person name="Myers G.S.A."/>
            <person name="Horn M."/>
        </authorList>
    </citation>
    <scope>NUCLEOTIDE SEQUENCE</scope>
    <source>
        <strain>Z</strain>
    </source>
</reference>
<dbReference type="EMBL" id="FR872582">
    <property type="protein sequence ID" value="CCB88829.1"/>
    <property type="molecule type" value="Genomic_DNA"/>
</dbReference>
<dbReference type="HOGENOM" id="CLU_048410_0_0_0"/>
<dbReference type="OrthoDB" id="21211at2"/>
<dbReference type="eggNOG" id="COG3429">
    <property type="taxonomic scope" value="Bacteria"/>
</dbReference>
<dbReference type="RefSeq" id="WP_013943296.1">
    <property type="nucleotide sequence ID" value="NC_015713.1"/>
</dbReference>
<dbReference type="PANTHER" id="PTHR38658:SF1">
    <property type="entry name" value="OXPP CYCLE PROTEIN OPCA-RELATED"/>
    <property type="match status" value="1"/>
</dbReference>
<reference evidence="3 4" key="2">
    <citation type="journal article" date="2011" name="Mol. Biol. Evol.">
        <title>Unity in variety--the pan-genome of the Chlamydiae.</title>
        <authorList>
            <person name="Collingro A."/>
            <person name="Tischler P."/>
            <person name="Weinmaier T."/>
            <person name="Penz T."/>
            <person name="Heinz E."/>
            <person name="Brunham R.C."/>
            <person name="Read T.D."/>
            <person name="Bavoil P.M."/>
            <person name="Sachse K."/>
            <person name="Kahane S."/>
            <person name="Friedman M.G."/>
            <person name="Rattei T."/>
            <person name="Myers G.S."/>
            <person name="Horn M."/>
        </authorList>
    </citation>
    <scope>NUCLEOTIDE SEQUENCE [LARGE SCALE GENOMIC DNA]</scope>
    <source>
        <strain evidence="4">ATCC VR-1471 / Z</strain>
    </source>
</reference>
<dbReference type="Proteomes" id="UP000000496">
    <property type="component" value="Chromosome gsn.131"/>
</dbReference>
<dbReference type="Pfam" id="PF20171">
    <property type="entry name" value="OpcA_G6PD_C"/>
    <property type="match status" value="1"/>
</dbReference>
<gene>
    <name evidence="3" type="ordered locus">SNE_A09520</name>
</gene>
<dbReference type="InterPro" id="IPR046801">
    <property type="entry name" value="OpcA_G6PD_N"/>
</dbReference>
<evidence type="ECO:0000259" key="2">
    <source>
        <dbReference type="Pfam" id="PF20171"/>
    </source>
</evidence>
<sequence>MVETIHPTQIESELDRIWESYQGTNKMRACLFNLIIYSKKCQRVEYLNKVAQNVIEKFPSRIIFITYDNTCSSQDLKTAVSVLTADEGENEIACDMIEIDVCSKDHPRVPFVVLPHILPDLPVYLVYADDPTQENPIATQLEQFASRIIFDSESATNLPAFAKAVLTHHDRTTADIADLNWARTEGWRQLFANIFKSQEELNHFKHATDIHIHFNSLESVALCHTNVQAIYLQAWFAAQLGWKLSNIAKEKELLTFIYETEHLPVLVFLHPSKMHEFSPGRILSVEIQTDHEIQYSLRRNPQCPTHVLIEKSSPDLCSLPTHFVFDRDVSGQSLVREICHKGTSQHYTNMIKLLSEIKIESLCE</sequence>
<proteinExistence type="predicted"/>
<dbReference type="InterPro" id="IPR046802">
    <property type="entry name" value="OpcA_G6PD_C"/>
</dbReference>
<name>F8L7T1_SIMNZ</name>
<dbReference type="KEGG" id="sng:SNE_A09520"/>
<evidence type="ECO:0000259" key="1">
    <source>
        <dbReference type="Pfam" id="PF10128"/>
    </source>
</evidence>
<dbReference type="Pfam" id="PF10128">
    <property type="entry name" value="OpcA_G6PD_assem"/>
    <property type="match status" value="1"/>
</dbReference>
<keyword evidence="4" id="KW-1185">Reference proteome</keyword>
<dbReference type="PANTHER" id="PTHR38658">
    <property type="entry name" value="OXPP CYCLE PROTEIN OPCA-RELATED"/>
    <property type="match status" value="1"/>
</dbReference>
<feature type="domain" description="Glucose-6-phosphate dehydrogenase assembly protein OpcA N-terminal" evidence="1">
    <location>
        <begin position="53"/>
        <end position="158"/>
    </location>
</feature>
<evidence type="ECO:0000313" key="4">
    <source>
        <dbReference type="Proteomes" id="UP000000496"/>
    </source>
</evidence>
<dbReference type="AlphaFoldDB" id="F8L7T1"/>
<organism evidence="3 4">
    <name type="scientific">Simkania negevensis (strain ATCC VR-1471 / DSM 27360 / Z)</name>
    <dbReference type="NCBI Taxonomy" id="331113"/>
    <lineage>
        <taxon>Bacteria</taxon>
        <taxon>Pseudomonadati</taxon>
        <taxon>Chlamydiota</taxon>
        <taxon>Chlamydiia</taxon>
        <taxon>Parachlamydiales</taxon>
        <taxon>Simkaniaceae</taxon>
        <taxon>Simkania</taxon>
    </lineage>
</organism>